<evidence type="ECO:0000256" key="6">
    <source>
        <dbReference type="ARBA" id="ARBA00022989"/>
    </source>
</evidence>
<keyword evidence="5" id="KW-0378">Hydrolase</keyword>
<evidence type="ECO:0000256" key="4">
    <source>
        <dbReference type="ARBA" id="ARBA00022787"/>
    </source>
</evidence>
<comment type="catalytic activity">
    <reaction evidence="11">
        <text>GTP + H2O = GDP + phosphate + H(+)</text>
        <dbReference type="Rhea" id="RHEA:19669"/>
        <dbReference type="ChEBI" id="CHEBI:15377"/>
        <dbReference type="ChEBI" id="CHEBI:15378"/>
        <dbReference type="ChEBI" id="CHEBI:37565"/>
        <dbReference type="ChEBI" id="CHEBI:43474"/>
        <dbReference type="ChEBI" id="CHEBI:58189"/>
    </reaction>
</comment>
<evidence type="ECO:0000256" key="8">
    <source>
        <dbReference type="ARBA" id="ARBA00023128"/>
    </source>
</evidence>
<evidence type="ECO:0000256" key="12">
    <source>
        <dbReference type="SAM" id="MobiDB-lite"/>
    </source>
</evidence>
<dbReference type="InterPro" id="IPR027417">
    <property type="entry name" value="P-loop_NTPase"/>
</dbReference>
<dbReference type="PROSITE" id="PS51718">
    <property type="entry name" value="G_DYNAMIN_2"/>
    <property type="match status" value="1"/>
</dbReference>
<evidence type="ECO:0000256" key="11">
    <source>
        <dbReference type="ARBA" id="ARBA00048548"/>
    </source>
</evidence>
<comment type="subcellular location">
    <subcellularLocation>
        <location evidence="1">Mitochondrion outer membrane</location>
        <topology evidence="1">Multi-pass membrane protein</topology>
    </subcellularLocation>
</comment>
<dbReference type="PANTHER" id="PTHR10465:SF0">
    <property type="entry name" value="SARCALUMENIN"/>
    <property type="match status" value="1"/>
</dbReference>
<feature type="domain" description="Dynamin-type G" evidence="13">
    <location>
        <begin position="225"/>
        <end position="497"/>
    </location>
</feature>
<dbReference type="InterPro" id="IPR030381">
    <property type="entry name" value="G_DYNAMIN_dom"/>
</dbReference>
<protein>
    <recommendedName>
        <fullName evidence="13">Dynamin-type G domain-containing protein</fullName>
    </recommendedName>
</protein>
<dbReference type="PANTHER" id="PTHR10465">
    <property type="entry name" value="TRANSMEMBRANE GTPASE FZO1"/>
    <property type="match status" value="1"/>
</dbReference>
<dbReference type="Pfam" id="PF00350">
    <property type="entry name" value="Dynamin_N"/>
    <property type="match status" value="1"/>
</dbReference>
<feature type="region of interest" description="Disordered" evidence="12">
    <location>
        <begin position="831"/>
        <end position="851"/>
    </location>
</feature>
<dbReference type="InterPro" id="IPR027094">
    <property type="entry name" value="Mitofusin_fam"/>
</dbReference>
<accession>A0A5J5FBN9</accession>
<dbReference type="EMBL" id="VXIS01000002">
    <property type="protein sequence ID" value="KAA8914815.1"/>
    <property type="molecule type" value="Genomic_DNA"/>
</dbReference>
<dbReference type="SUPFAM" id="SSF52540">
    <property type="entry name" value="P-loop containing nucleoside triphosphate hydrolases"/>
    <property type="match status" value="1"/>
</dbReference>
<keyword evidence="10" id="KW-0472">Membrane</keyword>
<feature type="region of interest" description="Disordered" evidence="12">
    <location>
        <begin position="132"/>
        <end position="164"/>
    </location>
</feature>
<keyword evidence="4" id="KW-1000">Mitochondrion outer membrane</keyword>
<keyword evidence="3" id="KW-0547">Nucleotide-binding</keyword>
<evidence type="ECO:0000256" key="7">
    <source>
        <dbReference type="ARBA" id="ARBA00023054"/>
    </source>
</evidence>
<keyword evidence="15" id="KW-1185">Reference proteome</keyword>
<dbReference type="Gene3D" id="3.40.50.300">
    <property type="entry name" value="P-loop containing nucleotide triphosphate hydrolases"/>
    <property type="match status" value="1"/>
</dbReference>
<evidence type="ECO:0000256" key="2">
    <source>
        <dbReference type="ARBA" id="ARBA00022692"/>
    </source>
</evidence>
<evidence type="ECO:0000259" key="13">
    <source>
        <dbReference type="PROSITE" id="PS51718"/>
    </source>
</evidence>
<dbReference type="GO" id="GO:0005741">
    <property type="term" value="C:mitochondrial outer membrane"/>
    <property type="evidence" value="ECO:0007669"/>
    <property type="project" value="UniProtKB-SubCell"/>
</dbReference>
<keyword evidence="7" id="KW-0175">Coiled coil</keyword>
<proteinExistence type="predicted"/>
<dbReference type="FunCoup" id="A0A5J5FBN9">
    <property type="interactions" value="91"/>
</dbReference>
<evidence type="ECO:0000256" key="3">
    <source>
        <dbReference type="ARBA" id="ARBA00022741"/>
    </source>
</evidence>
<organism evidence="14 15">
    <name type="scientific">Sphaerosporella brunnea</name>
    <dbReference type="NCBI Taxonomy" id="1250544"/>
    <lineage>
        <taxon>Eukaryota</taxon>
        <taxon>Fungi</taxon>
        <taxon>Dikarya</taxon>
        <taxon>Ascomycota</taxon>
        <taxon>Pezizomycotina</taxon>
        <taxon>Pezizomycetes</taxon>
        <taxon>Pezizales</taxon>
        <taxon>Pyronemataceae</taxon>
        <taxon>Sphaerosporella</taxon>
    </lineage>
</organism>
<dbReference type="InterPro" id="IPR045063">
    <property type="entry name" value="Dynamin_N"/>
</dbReference>
<gene>
    <name evidence="14" type="ORF">FN846DRAFT_992667</name>
</gene>
<keyword evidence="8" id="KW-0496">Mitochondrion</keyword>
<dbReference type="AlphaFoldDB" id="A0A5J5FBN9"/>
<evidence type="ECO:0000256" key="1">
    <source>
        <dbReference type="ARBA" id="ARBA00004374"/>
    </source>
</evidence>
<sequence length="851" mass="95211">MASQYAPRHQARSVSPSVAATRVDSGYGDSVSSVSDSEHLPPMTIFDPSQQRSEHERKQWASHVNQLTYNQNRIALGRSINHTAVPHIPKPESNFVQEFQRKNTQWPAHYPSVQRQHATPSLPRSQTFIDEYNNLPGPSSRPQIPKRATTTSLDEQATQKPTSEPRLVTPQIAEDFNVLKLDLKLGALSPSELVHSLEKSSVASLLDGKISQSIKHLLALRERIEDTSSKVLITGDVNAGKSTFCNALLRRRVLPEDQQPCTSAFCEVLDARENGDVEEVHAIKEGMNYDRHDESTYDVYPLDQLEDIVVDNDDYHQVKVYVDDVRPVDESFLRNGVVDISLIDAPGLNTDSMKTTAVFARQEEIDVVVYVVAAENHFTLSAKEFIWNAANEKAYIFIVVNRFDNIRNKGKEKCQKAILEQVAAMSPQTYKDAQELVHFVSSNAVVDGKDASKVKDFEVLEEALRSFVLEKRARSKLAPAKTYLLNLLSDIETLAFVNKEMAVNELERIRKELDEISPAYERLVSVRQEVSDECDKTIEGVAADVYKHARNGISGTISSLDDRPVVTYSGILDAFGYAEATKQAMLQLVQTAVTASENYARTKTTESVSSIASLGVLHLGTDYVHRAFRPEFMFSRKRDQLNKTVKIELDFTDFLDFDFNSQESLIAGGGMSLTLATVATSQFMGVGSWIDGLWKVGNLLGFRNAKKLIIPAVVLAAAGTGYYILSDLPKAVPRKLAKKIRKQLADMDYVHVNAERIANQCRKVLKFPSEDLRSGFQRGIEKQGKAVKEGRQKAKDSEMAEKYFGNLLRNAKQQRTTVSELDLEPHNVLEQAQEEQAQTSQTQLENPFAEI</sequence>
<dbReference type="GO" id="GO:0003924">
    <property type="term" value="F:GTPase activity"/>
    <property type="evidence" value="ECO:0007669"/>
    <property type="project" value="InterPro"/>
</dbReference>
<feature type="compositionally biased region" description="Low complexity" evidence="12">
    <location>
        <begin position="831"/>
        <end position="845"/>
    </location>
</feature>
<comment type="caution">
    <text evidence="14">The sequence shown here is derived from an EMBL/GenBank/DDBJ whole genome shotgun (WGS) entry which is preliminary data.</text>
</comment>
<reference evidence="14 15" key="1">
    <citation type="submission" date="2019-09" db="EMBL/GenBank/DDBJ databases">
        <title>Draft genome of the ectomycorrhizal ascomycete Sphaerosporella brunnea.</title>
        <authorList>
            <consortium name="DOE Joint Genome Institute"/>
            <person name="Benucci G.M."/>
            <person name="Marozzi G."/>
            <person name="Antonielli L."/>
            <person name="Sanchez S."/>
            <person name="Marco P."/>
            <person name="Wang X."/>
            <person name="Falini L.B."/>
            <person name="Barry K."/>
            <person name="Haridas S."/>
            <person name="Lipzen A."/>
            <person name="Labutti K."/>
            <person name="Grigoriev I.V."/>
            <person name="Murat C."/>
            <person name="Martin F."/>
            <person name="Albertini E."/>
            <person name="Donnini D."/>
            <person name="Bonito G."/>
        </authorList>
    </citation>
    <scope>NUCLEOTIDE SEQUENCE [LARGE SCALE GENOMIC DNA]</scope>
    <source>
        <strain evidence="14 15">Sb_GMNB300</strain>
    </source>
</reference>
<keyword evidence="6" id="KW-1133">Transmembrane helix</keyword>
<feature type="region of interest" description="Disordered" evidence="12">
    <location>
        <begin position="1"/>
        <end position="54"/>
    </location>
</feature>
<evidence type="ECO:0000256" key="10">
    <source>
        <dbReference type="ARBA" id="ARBA00023136"/>
    </source>
</evidence>
<dbReference type="FunFam" id="3.40.50.300:FF:000638">
    <property type="entry name" value="Transmembrane GTPase Fzo1, putative"/>
    <property type="match status" value="1"/>
</dbReference>
<dbReference type="GO" id="GO:0051646">
    <property type="term" value="P:mitochondrion localization"/>
    <property type="evidence" value="ECO:0007669"/>
    <property type="project" value="TreeGrafter"/>
</dbReference>
<evidence type="ECO:0000256" key="5">
    <source>
        <dbReference type="ARBA" id="ARBA00022801"/>
    </source>
</evidence>
<keyword evidence="9" id="KW-0342">GTP-binding</keyword>
<dbReference type="InParanoid" id="A0A5J5FBN9"/>
<feature type="compositionally biased region" description="Polar residues" evidence="12">
    <location>
        <begin position="136"/>
        <end position="162"/>
    </location>
</feature>
<keyword evidence="2" id="KW-0812">Transmembrane</keyword>
<evidence type="ECO:0000313" key="15">
    <source>
        <dbReference type="Proteomes" id="UP000326924"/>
    </source>
</evidence>
<evidence type="ECO:0000256" key="9">
    <source>
        <dbReference type="ARBA" id="ARBA00023134"/>
    </source>
</evidence>
<dbReference type="GO" id="GO:0008053">
    <property type="term" value="P:mitochondrial fusion"/>
    <property type="evidence" value="ECO:0007669"/>
    <property type="project" value="TreeGrafter"/>
</dbReference>
<dbReference type="GO" id="GO:0005525">
    <property type="term" value="F:GTP binding"/>
    <property type="evidence" value="ECO:0007669"/>
    <property type="project" value="UniProtKB-KW"/>
</dbReference>
<name>A0A5J5FBN9_9PEZI</name>
<dbReference type="OrthoDB" id="9984778at2759"/>
<dbReference type="Proteomes" id="UP000326924">
    <property type="component" value="Unassembled WGS sequence"/>
</dbReference>
<feature type="compositionally biased region" description="Low complexity" evidence="12">
    <location>
        <begin position="23"/>
        <end position="35"/>
    </location>
</feature>
<evidence type="ECO:0000313" key="14">
    <source>
        <dbReference type="EMBL" id="KAA8914815.1"/>
    </source>
</evidence>